<evidence type="ECO:0000256" key="1">
    <source>
        <dbReference type="ARBA" id="ARBA00000085"/>
    </source>
</evidence>
<dbReference type="PANTHER" id="PTHR43547">
    <property type="entry name" value="TWO-COMPONENT HISTIDINE KINASE"/>
    <property type="match status" value="1"/>
</dbReference>
<dbReference type="SUPFAM" id="SSF52172">
    <property type="entry name" value="CheY-like"/>
    <property type="match status" value="1"/>
</dbReference>
<comment type="caution">
    <text evidence="9">The sequence shown here is derived from an EMBL/GenBank/DDBJ whole genome shotgun (WGS) entry which is preliminary data.</text>
</comment>
<sequence>MNESIRILAVDDDLDNLELMGATFEDEGIEVWTASSALSTLEILNSGKTEFHAIFLDWMMPGYSGIELLNTLKRDQHFRNIPVVMQTARVQAEDIALGMRLGAFQYLTKPFSRDTLISVMNSAIAEYGRLHQKYRGSCQEPSHIEDFSQQLINVTKIQDDFLQNFDSQKLLAKNHRLKKTLKQLSLVDVMRNEQLTKVSHELKSPLASILGYADTLSECPLEEDERQQILQIIIEEVERLGRLIGNQLDQASFEHGKLQLNLNEIDLDQVIQKSVQAVQGLIQRKKRIGIQYIPKTIKLIGDRDRLEQVLINLLGNAIKFSPDRSTILITAEQRGYHCQVQIKDQGPGIPEQELDEIFEKFHQADSPVASQGTGLGLTISREIIHAHQGSIWAESSSQGAAFNFSLPLGFTTRQT</sequence>
<dbReference type="CDD" id="cd00082">
    <property type="entry name" value="HisKA"/>
    <property type="match status" value="1"/>
</dbReference>
<gene>
    <name evidence="9" type="ORF">COB67_11565</name>
</gene>
<reference evidence="10" key="1">
    <citation type="submission" date="2017-08" db="EMBL/GenBank/DDBJ databases">
        <title>A dynamic microbial community with high functional redundancy inhabits the cold, oxic subseafloor aquifer.</title>
        <authorList>
            <person name="Tully B.J."/>
            <person name="Wheat C.G."/>
            <person name="Glazer B.T."/>
            <person name="Huber J.A."/>
        </authorList>
    </citation>
    <scope>NUCLEOTIDE SEQUENCE [LARGE SCALE GENOMIC DNA]</scope>
</reference>
<evidence type="ECO:0000313" key="9">
    <source>
        <dbReference type="EMBL" id="PCI24519.1"/>
    </source>
</evidence>
<evidence type="ECO:0000256" key="4">
    <source>
        <dbReference type="ARBA" id="ARBA00022679"/>
    </source>
</evidence>
<dbReference type="AlphaFoldDB" id="A0A2A4STV2"/>
<dbReference type="InterPro" id="IPR001789">
    <property type="entry name" value="Sig_transdc_resp-reg_receiver"/>
</dbReference>
<dbReference type="Pfam" id="PF00512">
    <property type="entry name" value="HisKA"/>
    <property type="match status" value="1"/>
</dbReference>
<dbReference type="InterPro" id="IPR004358">
    <property type="entry name" value="Sig_transdc_His_kin-like_C"/>
</dbReference>
<dbReference type="Gene3D" id="3.40.50.2300">
    <property type="match status" value="1"/>
</dbReference>
<dbReference type="GO" id="GO:0000155">
    <property type="term" value="F:phosphorelay sensor kinase activity"/>
    <property type="evidence" value="ECO:0007669"/>
    <property type="project" value="InterPro"/>
</dbReference>
<dbReference type="CDD" id="cd00075">
    <property type="entry name" value="HATPase"/>
    <property type="match status" value="1"/>
</dbReference>
<dbReference type="SUPFAM" id="SSF47384">
    <property type="entry name" value="Homodimeric domain of signal transducing histidine kinase"/>
    <property type="match status" value="1"/>
</dbReference>
<evidence type="ECO:0000256" key="5">
    <source>
        <dbReference type="ARBA" id="ARBA00022777"/>
    </source>
</evidence>
<dbReference type="InterPro" id="IPR003594">
    <property type="entry name" value="HATPase_dom"/>
</dbReference>
<feature type="modified residue" description="4-aspartylphosphate" evidence="6">
    <location>
        <position position="57"/>
    </location>
</feature>
<dbReference type="EC" id="2.7.13.3" evidence="2"/>
<feature type="domain" description="Response regulatory" evidence="8">
    <location>
        <begin position="6"/>
        <end position="124"/>
    </location>
</feature>
<evidence type="ECO:0000256" key="2">
    <source>
        <dbReference type="ARBA" id="ARBA00012438"/>
    </source>
</evidence>
<keyword evidence="3 6" id="KW-0597">Phosphoprotein</keyword>
<dbReference type="InterPro" id="IPR036890">
    <property type="entry name" value="HATPase_C_sf"/>
</dbReference>
<dbReference type="EMBL" id="NVSR01000122">
    <property type="protein sequence ID" value="PCI24519.1"/>
    <property type="molecule type" value="Genomic_DNA"/>
</dbReference>
<dbReference type="PRINTS" id="PR00344">
    <property type="entry name" value="BCTRLSENSOR"/>
</dbReference>
<dbReference type="Gene3D" id="3.30.565.10">
    <property type="entry name" value="Histidine kinase-like ATPase, C-terminal domain"/>
    <property type="match status" value="1"/>
</dbReference>
<evidence type="ECO:0000256" key="6">
    <source>
        <dbReference type="PROSITE-ProRule" id="PRU00169"/>
    </source>
</evidence>
<evidence type="ECO:0000259" key="7">
    <source>
        <dbReference type="PROSITE" id="PS50109"/>
    </source>
</evidence>
<comment type="catalytic activity">
    <reaction evidence="1">
        <text>ATP + protein L-histidine = ADP + protein N-phospho-L-histidine.</text>
        <dbReference type="EC" id="2.7.13.3"/>
    </reaction>
</comment>
<dbReference type="InterPro" id="IPR005467">
    <property type="entry name" value="His_kinase_dom"/>
</dbReference>
<name>A0A2A4STV2_9DELT</name>
<evidence type="ECO:0000313" key="10">
    <source>
        <dbReference type="Proteomes" id="UP000218113"/>
    </source>
</evidence>
<evidence type="ECO:0000256" key="3">
    <source>
        <dbReference type="ARBA" id="ARBA00022553"/>
    </source>
</evidence>
<dbReference type="InterPro" id="IPR036097">
    <property type="entry name" value="HisK_dim/P_sf"/>
</dbReference>
<dbReference type="SMART" id="SM00448">
    <property type="entry name" value="REC"/>
    <property type="match status" value="1"/>
</dbReference>
<organism evidence="9 10">
    <name type="scientific">SAR324 cluster bacterium</name>
    <dbReference type="NCBI Taxonomy" id="2024889"/>
    <lineage>
        <taxon>Bacteria</taxon>
        <taxon>Deltaproteobacteria</taxon>
        <taxon>SAR324 cluster</taxon>
    </lineage>
</organism>
<dbReference type="Pfam" id="PF02518">
    <property type="entry name" value="HATPase_c"/>
    <property type="match status" value="1"/>
</dbReference>
<dbReference type="Proteomes" id="UP000218113">
    <property type="component" value="Unassembled WGS sequence"/>
</dbReference>
<feature type="domain" description="Histidine kinase" evidence="7">
    <location>
        <begin position="197"/>
        <end position="410"/>
    </location>
</feature>
<keyword evidence="5" id="KW-0418">Kinase</keyword>
<dbReference type="SMART" id="SM00387">
    <property type="entry name" value="HATPase_c"/>
    <property type="match status" value="1"/>
</dbReference>
<dbReference type="InterPro" id="IPR011006">
    <property type="entry name" value="CheY-like_superfamily"/>
</dbReference>
<dbReference type="PROSITE" id="PS50110">
    <property type="entry name" value="RESPONSE_REGULATORY"/>
    <property type="match status" value="1"/>
</dbReference>
<dbReference type="Gene3D" id="1.10.287.130">
    <property type="match status" value="1"/>
</dbReference>
<dbReference type="PROSITE" id="PS50109">
    <property type="entry name" value="HIS_KIN"/>
    <property type="match status" value="1"/>
</dbReference>
<dbReference type="FunFam" id="3.30.565.10:FF:000006">
    <property type="entry name" value="Sensor histidine kinase WalK"/>
    <property type="match status" value="1"/>
</dbReference>
<dbReference type="SUPFAM" id="SSF55874">
    <property type="entry name" value="ATPase domain of HSP90 chaperone/DNA topoisomerase II/histidine kinase"/>
    <property type="match status" value="1"/>
</dbReference>
<dbReference type="InterPro" id="IPR003661">
    <property type="entry name" value="HisK_dim/P_dom"/>
</dbReference>
<evidence type="ECO:0000259" key="8">
    <source>
        <dbReference type="PROSITE" id="PS50110"/>
    </source>
</evidence>
<dbReference type="PANTHER" id="PTHR43547:SF2">
    <property type="entry name" value="HYBRID SIGNAL TRANSDUCTION HISTIDINE KINASE C"/>
    <property type="match status" value="1"/>
</dbReference>
<dbReference type="Pfam" id="PF00072">
    <property type="entry name" value="Response_reg"/>
    <property type="match status" value="1"/>
</dbReference>
<proteinExistence type="predicted"/>
<dbReference type="SMART" id="SM00388">
    <property type="entry name" value="HisKA"/>
    <property type="match status" value="1"/>
</dbReference>
<protein>
    <recommendedName>
        <fullName evidence="2">histidine kinase</fullName>
        <ecNumber evidence="2">2.7.13.3</ecNumber>
    </recommendedName>
</protein>
<accession>A0A2A4STV2</accession>
<keyword evidence="4" id="KW-0808">Transferase</keyword>